<evidence type="ECO:0000313" key="2">
    <source>
        <dbReference type="EMBL" id="MTG98971.1"/>
    </source>
</evidence>
<keyword evidence="1" id="KW-0732">Signal</keyword>
<feature type="chain" id="PRO_5026294765" description="Lipoprotein" evidence="1">
    <location>
        <begin position="35"/>
        <end position="138"/>
    </location>
</feature>
<proteinExistence type="predicted"/>
<name>A0A6I3LQM0_9FLAO</name>
<organism evidence="2 3">
    <name type="scientific">Myroides albus</name>
    <dbReference type="NCBI Taxonomy" id="2562892"/>
    <lineage>
        <taxon>Bacteria</taxon>
        <taxon>Pseudomonadati</taxon>
        <taxon>Bacteroidota</taxon>
        <taxon>Flavobacteriia</taxon>
        <taxon>Flavobacteriales</taxon>
        <taxon>Flavobacteriaceae</taxon>
        <taxon>Myroides</taxon>
    </lineage>
</organism>
<dbReference type="RefSeq" id="WP_155092980.1">
    <property type="nucleotide sequence ID" value="NZ_CP102754.1"/>
</dbReference>
<evidence type="ECO:0000313" key="3">
    <source>
        <dbReference type="Proteomes" id="UP000438760"/>
    </source>
</evidence>
<sequence length="138" mass="15812">MMAKKKNSIPSFWKNSITTLILLLTLLSSCSIQATINSIFDKHNSNIEQTAKPNKHKLNSNCKTTLGQECQNQSVEKNIISIAKLKIAIPVAILDNENDYFSSTLPFKFFKAFTSKYLNRNTTKYKTSIYIRLQNFRL</sequence>
<gene>
    <name evidence="2" type="ORF">GJV76_12660</name>
</gene>
<accession>A0A6I3LQM0</accession>
<comment type="caution">
    <text evidence="2">The sequence shown here is derived from an EMBL/GenBank/DDBJ whole genome shotgun (WGS) entry which is preliminary data.</text>
</comment>
<evidence type="ECO:0008006" key="4">
    <source>
        <dbReference type="Google" id="ProtNLM"/>
    </source>
</evidence>
<dbReference type="Proteomes" id="UP000438760">
    <property type="component" value="Unassembled WGS sequence"/>
</dbReference>
<feature type="signal peptide" evidence="1">
    <location>
        <begin position="1"/>
        <end position="34"/>
    </location>
</feature>
<dbReference type="PROSITE" id="PS51257">
    <property type="entry name" value="PROKAR_LIPOPROTEIN"/>
    <property type="match status" value="1"/>
</dbReference>
<protein>
    <recommendedName>
        <fullName evidence="4">Lipoprotein</fullName>
    </recommendedName>
</protein>
<dbReference type="EMBL" id="WMJX01000036">
    <property type="protein sequence ID" value="MTG98971.1"/>
    <property type="molecule type" value="Genomic_DNA"/>
</dbReference>
<evidence type="ECO:0000256" key="1">
    <source>
        <dbReference type="SAM" id="SignalP"/>
    </source>
</evidence>
<reference evidence="2 3" key="1">
    <citation type="submission" date="2019-11" db="EMBL/GenBank/DDBJ databases">
        <title>Genome of Strain BIT-d1.</title>
        <authorList>
            <person name="Yang Y."/>
        </authorList>
    </citation>
    <scope>NUCLEOTIDE SEQUENCE [LARGE SCALE GENOMIC DNA]</scope>
    <source>
        <strain evidence="2 3">BIT-d1</strain>
    </source>
</reference>
<keyword evidence="3" id="KW-1185">Reference proteome</keyword>
<dbReference type="AlphaFoldDB" id="A0A6I3LQM0"/>